<feature type="chain" id="PRO_5047422460" description="SD-repeat containing protein B domain-containing protein" evidence="2">
    <location>
        <begin position="26"/>
        <end position="670"/>
    </location>
</feature>
<dbReference type="Gene3D" id="2.60.40.10">
    <property type="entry name" value="Immunoglobulins"/>
    <property type="match status" value="1"/>
</dbReference>
<evidence type="ECO:0000313" key="4">
    <source>
        <dbReference type="Proteomes" id="UP001596495"/>
    </source>
</evidence>
<evidence type="ECO:0000313" key="3">
    <source>
        <dbReference type="EMBL" id="MFC7435230.1"/>
    </source>
</evidence>
<comment type="caution">
    <text evidence="3">The sequence shown here is derived from an EMBL/GenBank/DDBJ whole genome shotgun (WGS) entry which is preliminary data.</text>
</comment>
<proteinExistence type="predicted"/>
<evidence type="ECO:0008006" key="5">
    <source>
        <dbReference type="Google" id="ProtNLM"/>
    </source>
</evidence>
<feature type="signal peptide" evidence="2">
    <location>
        <begin position="1"/>
        <end position="25"/>
    </location>
</feature>
<name>A0ABW2RAY2_9BURK</name>
<dbReference type="RefSeq" id="WP_382257590.1">
    <property type="nucleotide sequence ID" value="NZ_JBHTBX010000007.1"/>
</dbReference>
<organism evidence="3 4">
    <name type="scientific">Hydrogenophaga bisanensis</name>
    <dbReference type="NCBI Taxonomy" id="439611"/>
    <lineage>
        <taxon>Bacteria</taxon>
        <taxon>Pseudomonadati</taxon>
        <taxon>Pseudomonadota</taxon>
        <taxon>Betaproteobacteria</taxon>
        <taxon>Burkholderiales</taxon>
        <taxon>Comamonadaceae</taxon>
        <taxon>Hydrogenophaga</taxon>
    </lineage>
</organism>
<protein>
    <recommendedName>
        <fullName evidence="5">SD-repeat containing protein B domain-containing protein</fullName>
    </recommendedName>
</protein>
<keyword evidence="4" id="KW-1185">Reference proteome</keyword>
<sequence>MTLAGRFARAVLLPLVALLSLAAQAQAPGSAAGSGGRTSIGTATGTQTDQTYEDRVIEGLTLSDDDADTEFSYDASGLPRYLRFETRLGTLPFDPTRTVQSSMALYGLIETPNHGTFSMDGNYAPREGLGSVTLRQRGIPLDADRLAHLEAGVIGAPSPDVLRTPSRIFLPLVTLRGVSAEVESLANFGQVQVSTGTPGRLAGQPLNAFIRQPGRVSTVGGQWQLRPGKDPSRPGWMVAALHENARGVIGASGLDRRVDADSTLVGFSHEVDRYHIHARLISTRSSDIEGNRLGYWFEGELMEGPRTHGYGLYRFERDLSWAGQAIANDLSGIYYRNNWRTRQLVTDFSIDWLRNLSGERADGAYATGSARWRVNRDHALGAGLTFRRFRSNAWNSYADWRWQNGWGTSSLRLELSDGSASDAQRTQQLTYDQDWDVPLGWSLSTSLSAGRYSAVPLRNELAEDFITAALAVVAPVNSRTTLRGTLLTEHGSDGESRQNVNLSANWRVSQGWTLEGHYNRNTGRSRAQPSLDPLAPPLPEVATLSDRSFYALLRYELQGGSRSAPLGGKPQEGGGRIEGVVFFDNNRNGSQEASETGVAGVTIFLDNRYAVRTDDFGRFSFPFVAAGPRTVTLRSETLPLPWSTVDDGQVRVDVRLRETTQLLMPVQRDQ</sequence>
<dbReference type="InterPro" id="IPR013783">
    <property type="entry name" value="Ig-like_fold"/>
</dbReference>
<feature type="region of interest" description="Disordered" evidence="1">
    <location>
        <begin position="28"/>
        <end position="52"/>
    </location>
</feature>
<evidence type="ECO:0000256" key="1">
    <source>
        <dbReference type="SAM" id="MobiDB-lite"/>
    </source>
</evidence>
<keyword evidence="2" id="KW-0732">Signal</keyword>
<dbReference type="SUPFAM" id="SSF117074">
    <property type="entry name" value="Hypothetical protein PA1324"/>
    <property type="match status" value="1"/>
</dbReference>
<accession>A0ABW2RAY2</accession>
<gene>
    <name evidence="3" type="ORF">ACFQNJ_12005</name>
</gene>
<dbReference type="Proteomes" id="UP001596495">
    <property type="component" value="Unassembled WGS sequence"/>
</dbReference>
<dbReference type="EMBL" id="JBHTBX010000007">
    <property type="protein sequence ID" value="MFC7435230.1"/>
    <property type="molecule type" value="Genomic_DNA"/>
</dbReference>
<reference evidence="4" key="1">
    <citation type="journal article" date="2019" name="Int. J. Syst. Evol. Microbiol.">
        <title>The Global Catalogue of Microorganisms (GCM) 10K type strain sequencing project: providing services to taxonomists for standard genome sequencing and annotation.</title>
        <authorList>
            <consortium name="The Broad Institute Genomics Platform"/>
            <consortium name="The Broad Institute Genome Sequencing Center for Infectious Disease"/>
            <person name="Wu L."/>
            <person name="Ma J."/>
        </authorList>
    </citation>
    <scope>NUCLEOTIDE SEQUENCE [LARGE SCALE GENOMIC DNA]</scope>
    <source>
        <strain evidence="4">CCUG 54518</strain>
    </source>
</reference>
<evidence type="ECO:0000256" key="2">
    <source>
        <dbReference type="SAM" id="SignalP"/>
    </source>
</evidence>